<dbReference type="EMBL" id="JACETU010000004">
    <property type="protein sequence ID" value="KAF7431153.1"/>
    <property type="molecule type" value="Genomic_DNA"/>
</dbReference>
<dbReference type="AlphaFoldDB" id="A0A8H6ZX14"/>
<reference evidence="1" key="1">
    <citation type="submission" date="2019-07" db="EMBL/GenBank/DDBJ databases">
        <authorList>
            <person name="Palmer J.M."/>
        </authorList>
    </citation>
    <scope>NUCLEOTIDE SEQUENCE</scope>
    <source>
        <strain evidence="1">PC9</strain>
    </source>
</reference>
<dbReference type="Proteomes" id="UP000623687">
    <property type="component" value="Unassembled WGS sequence"/>
</dbReference>
<evidence type="ECO:0000313" key="1">
    <source>
        <dbReference type="EMBL" id="KAF7431153.1"/>
    </source>
</evidence>
<keyword evidence="2" id="KW-1185">Reference proteome</keyword>
<dbReference type="VEuPathDB" id="FungiDB:PC9H_006873"/>
<proteinExistence type="predicted"/>
<evidence type="ECO:0000313" key="2">
    <source>
        <dbReference type="Proteomes" id="UP000623687"/>
    </source>
</evidence>
<dbReference type="Gene3D" id="3.80.10.10">
    <property type="entry name" value="Ribonuclease Inhibitor"/>
    <property type="match status" value="1"/>
</dbReference>
<comment type="caution">
    <text evidence="1">The sequence shown here is derived from an EMBL/GenBank/DDBJ whole genome shotgun (WGS) entry which is preliminary data.</text>
</comment>
<organism evidence="1 2">
    <name type="scientific">Pleurotus ostreatus</name>
    <name type="common">Oyster mushroom</name>
    <name type="synonym">White-rot fungus</name>
    <dbReference type="NCBI Taxonomy" id="5322"/>
    <lineage>
        <taxon>Eukaryota</taxon>
        <taxon>Fungi</taxon>
        <taxon>Dikarya</taxon>
        <taxon>Basidiomycota</taxon>
        <taxon>Agaricomycotina</taxon>
        <taxon>Agaricomycetes</taxon>
        <taxon>Agaricomycetidae</taxon>
        <taxon>Agaricales</taxon>
        <taxon>Pleurotineae</taxon>
        <taxon>Pleurotaceae</taxon>
        <taxon>Pleurotus</taxon>
    </lineage>
</organism>
<protein>
    <submittedName>
        <fullName evidence="1">Uncharacterized protein</fullName>
    </submittedName>
</protein>
<name>A0A8H6ZX14_PLEOS</name>
<dbReference type="RefSeq" id="XP_036632431.1">
    <property type="nucleotide sequence ID" value="XM_036776412.1"/>
</dbReference>
<dbReference type="InterPro" id="IPR032675">
    <property type="entry name" value="LRR_dom_sf"/>
</dbReference>
<dbReference type="OrthoDB" id="10353041at2759"/>
<sequence length="399" mass="45661">MYPNAVRIEEYNKIFDFLDAQSLFRLEPDPRQWKFLPADVLYQSFVLQAEFWCSTPYVLAVVLRNEPMERLYLVRRLAISFDGCDAPINHSPYLDWLLNNLPNLESVQFRDSTRSFADDYLTFFHGKLPEPIMSDHNAHCRRASLKELIWKSSIRMMDSFVRFLHTQPEITRLEFNSLYPPSADITFHPGALPNLQVLHCTSCFSTLLLPGRPISHLQVSMSLLANSDTALFPSCDDTDSVQVLSVGLDQYSIDVFYEFISHFRNLKTLTVVAPHILNLERVYRLIAVISIASPNIEFIRLCGPLVPQTSFPSLRIFGPLDSLLAFEYLFDESRGIFCRVFRGNVFHEPPPIFVKWTCGLHNEWLGNWKTDAQQVEVDARHFADVGSAARGCAGAPSVF</sequence>
<accession>A0A8H6ZX14</accession>
<gene>
    <name evidence="1" type="ORF">PC9H_006873</name>
</gene>
<dbReference type="GeneID" id="59376691"/>